<dbReference type="Pfam" id="PF00672">
    <property type="entry name" value="HAMP"/>
    <property type="match status" value="1"/>
</dbReference>
<dbReference type="GO" id="GO:0000155">
    <property type="term" value="F:phosphorelay sensor kinase activity"/>
    <property type="evidence" value="ECO:0007669"/>
    <property type="project" value="InterPro"/>
</dbReference>
<dbReference type="PROSITE" id="PS50885">
    <property type="entry name" value="HAMP"/>
    <property type="match status" value="1"/>
</dbReference>
<dbReference type="SUPFAM" id="SSF55874">
    <property type="entry name" value="ATPase domain of HSP90 chaperone/DNA topoisomerase II/histidine kinase"/>
    <property type="match status" value="1"/>
</dbReference>
<evidence type="ECO:0000256" key="2">
    <source>
        <dbReference type="ARBA" id="ARBA00004370"/>
    </source>
</evidence>
<dbReference type="Gene3D" id="1.10.287.130">
    <property type="match status" value="1"/>
</dbReference>
<dbReference type="PANTHER" id="PTHR42878">
    <property type="entry name" value="TWO-COMPONENT HISTIDINE KINASE"/>
    <property type="match status" value="1"/>
</dbReference>
<dbReference type="InterPro" id="IPR036097">
    <property type="entry name" value="HisK_dim/P_sf"/>
</dbReference>
<evidence type="ECO:0000256" key="7">
    <source>
        <dbReference type="SAM" id="Phobius"/>
    </source>
</evidence>
<keyword evidence="6" id="KW-0418">Kinase</keyword>
<dbReference type="SMART" id="SM00304">
    <property type="entry name" value="HAMP"/>
    <property type="match status" value="1"/>
</dbReference>
<evidence type="ECO:0000256" key="5">
    <source>
        <dbReference type="ARBA" id="ARBA00022679"/>
    </source>
</evidence>
<evidence type="ECO:0000259" key="8">
    <source>
        <dbReference type="PROSITE" id="PS50109"/>
    </source>
</evidence>
<dbReference type="SUPFAM" id="SSF47384">
    <property type="entry name" value="Homodimeric domain of signal transducing histidine kinase"/>
    <property type="match status" value="1"/>
</dbReference>
<dbReference type="InterPro" id="IPR036890">
    <property type="entry name" value="HATPase_C_sf"/>
</dbReference>
<evidence type="ECO:0000256" key="4">
    <source>
        <dbReference type="ARBA" id="ARBA00022553"/>
    </source>
</evidence>
<reference evidence="10 11" key="1">
    <citation type="submission" date="2018-06" db="EMBL/GenBank/DDBJ databases">
        <authorList>
            <consortium name="Pathogen Informatics"/>
            <person name="Doyle S."/>
        </authorList>
    </citation>
    <scope>NUCLEOTIDE SEQUENCE [LARGE SCALE GENOMIC DNA]</scope>
    <source>
        <strain evidence="10 11">NCTC13337</strain>
    </source>
</reference>
<dbReference type="InterPro" id="IPR003661">
    <property type="entry name" value="HisK_dim/P_dom"/>
</dbReference>
<dbReference type="Gene3D" id="6.10.340.10">
    <property type="match status" value="1"/>
</dbReference>
<dbReference type="Gene3D" id="3.30.450.20">
    <property type="entry name" value="PAS domain"/>
    <property type="match status" value="1"/>
</dbReference>
<dbReference type="PIRSF" id="PIRSF037532">
    <property type="entry name" value="STHK_NtrY"/>
    <property type="match status" value="1"/>
</dbReference>
<name>A0A380MQH9_9GAMM</name>
<feature type="transmembrane region" description="Helical" evidence="7">
    <location>
        <begin position="86"/>
        <end position="113"/>
    </location>
</feature>
<feature type="domain" description="HAMP" evidence="9">
    <location>
        <begin position="311"/>
        <end position="363"/>
    </location>
</feature>
<dbReference type="InterPro" id="IPR003594">
    <property type="entry name" value="HATPase_dom"/>
</dbReference>
<dbReference type="InterPro" id="IPR017232">
    <property type="entry name" value="NtrY"/>
</dbReference>
<protein>
    <recommendedName>
        <fullName evidence="3">histidine kinase</fullName>
        <ecNumber evidence="3">2.7.13.3</ecNumber>
    </recommendedName>
</protein>
<keyword evidence="4" id="KW-0597">Phosphoprotein</keyword>
<feature type="transmembrane region" description="Helical" evidence="7">
    <location>
        <begin position="12"/>
        <end position="32"/>
    </location>
</feature>
<accession>A0A380MQH9</accession>
<dbReference type="RefSeq" id="WP_072576520.1">
    <property type="nucleotide sequence ID" value="NZ_LWHB01000079.1"/>
</dbReference>
<dbReference type="EMBL" id="UHIC01000001">
    <property type="protein sequence ID" value="SUO94562.1"/>
    <property type="molecule type" value="Genomic_DNA"/>
</dbReference>
<dbReference type="InterPro" id="IPR005467">
    <property type="entry name" value="His_kinase_dom"/>
</dbReference>
<dbReference type="GO" id="GO:0007234">
    <property type="term" value="P:osmosensory signaling via phosphorelay pathway"/>
    <property type="evidence" value="ECO:0007669"/>
    <property type="project" value="TreeGrafter"/>
</dbReference>
<dbReference type="CDD" id="cd06225">
    <property type="entry name" value="HAMP"/>
    <property type="match status" value="1"/>
</dbReference>
<dbReference type="SMART" id="SM00387">
    <property type="entry name" value="HATPase_c"/>
    <property type="match status" value="1"/>
</dbReference>
<keyword evidence="7" id="KW-0812">Transmembrane</keyword>
<keyword evidence="7" id="KW-0472">Membrane</keyword>
<dbReference type="Gene3D" id="3.30.565.10">
    <property type="entry name" value="Histidine kinase-like ATPase, C-terminal domain"/>
    <property type="match status" value="1"/>
</dbReference>
<organism evidence="10 11">
    <name type="scientific">Suttonella ornithocola</name>
    <dbReference type="NCBI Taxonomy" id="279832"/>
    <lineage>
        <taxon>Bacteria</taxon>
        <taxon>Pseudomonadati</taxon>
        <taxon>Pseudomonadota</taxon>
        <taxon>Gammaproteobacteria</taxon>
        <taxon>Cardiobacteriales</taxon>
        <taxon>Cardiobacteriaceae</taxon>
        <taxon>Suttonella</taxon>
    </lineage>
</organism>
<dbReference type="InterPro" id="IPR050351">
    <property type="entry name" value="BphY/WalK/GraS-like"/>
</dbReference>
<proteinExistence type="predicted"/>
<evidence type="ECO:0000256" key="3">
    <source>
        <dbReference type="ARBA" id="ARBA00012438"/>
    </source>
</evidence>
<dbReference type="Pfam" id="PF02518">
    <property type="entry name" value="HATPase_c"/>
    <property type="match status" value="1"/>
</dbReference>
<dbReference type="PRINTS" id="PR00344">
    <property type="entry name" value="BCTRLSENSOR"/>
</dbReference>
<comment type="catalytic activity">
    <reaction evidence="1">
        <text>ATP + protein L-histidine = ADP + protein N-phospho-L-histidine.</text>
        <dbReference type="EC" id="2.7.13.3"/>
    </reaction>
</comment>
<keyword evidence="7" id="KW-1133">Transmembrane helix</keyword>
<dbReference type="GO" id="GO:0030295">
    <property type="term" value="F:protein kinase activator activity"/>
    <property type="evidence" value="ECO:0007669"/>
    <property type="project" value="TreeGrafter"/>
</dbReference>
<dbReference type="EC" id="2.7.13.3" evidence="3"/>
<dbReference type="CDD" id="cd00082">
    <property type="entry name" value="HisKA"/>
    <property type="match status" value="1"/>
</dbReference>
<dbReference type="Pfam" id="PF00512">
    <property type="entry name" value="HisKA"/>
    <property type="match status" value="1"/>
</dbReference>
<dbReference type="Proteomes" id="UP000254601">
    <property type="component" value="Unassembled WGS sequence"/>
</dbReference>
<dbReference type="PANTHER" id="PTHR42878:SF13">
    <property type="entry name" value="HISTIDINE KINASE"/>
    <property type="match status" value="1"/>
</dbReference>
<dbReference type="PROSITE" id="PS50109">
    <property type="entry name" value="HIS_KIN"/>
    <property type="match status" value="1"/>
</dbReference>
<evidence type="ECO:0000313" key="10">
    <source>
        <dbReference type="EMBL" id="SUO94562.1"/>
    </source>
</evidence>
<dbReference type="SMART" id="SM00388">
    <property type="entry name" value="HisKA"/>
    <property type="match status" value="1"/>
</dbReference>
<evidence type="ECO:0000256" key="6">
    <source>
        <dbReference type="ARBA" id="ARBA00022777"/>
    </source>
</evidence>
<dbReference type="InterPro" id="IPR004358">
    <property type="entry name" value="Sig_transdc_His_kin-like_C"/>
</dbReference>
<dbReference type="GO" id="GO:0016020">
    <property type="term" value="C:membrane"/>
    <property type="evidence" value="ECO:0007669"/>
    <property type="project" value="UniProtKB-SubCell"/>
</dbReference>
<keyword evidence="11" id="KW-1185">Reference proteome</keyword>
<evidence type="ECO:0000259" key="9">
    <source>
        <dbReference type="PROSITE" id="PS50885"/>
    </source>
</evidence>
<feature type="transmembrane region" description="Helical" evidence="7">
    <location>
        <begin position="287"/>
        <end position="309"/>
    </location>
</feature>
<evidence type="ECO:0000313" key="11">
    <source>
        <dbReference type="Proteomes" id="UP000254601"/>
    </source>
</evidence>
<dbReference type="InterPro" id="IPR035965">
    <property type="entry name" value="PAS-like_dom_sf"/>
</dbReference>
<dbReference type="SUPFAM" id="SSF55785">
    <property type="entry name" value="PYP-like sensor domain (PAS domain)"/>
    <property type="match status" value="1"/>
</dbReference>
<dbReference type="InterPro" id="IPR003660">
    <property type="entry name" value="HAMP_dom"/>
</dbReference>
<dbReference type="AlphaFoldDB" id="A0A380MQH9"/>
<feature type="domain" description="Histidine kinase" evidence="8">
    <location>
        <begin position="507"/>
        <end position="717"/>
    </location>
</feature>
<dbReference type="SUPFAM" id="SSF158472">
    <property type="entry name" value="HAMP domain-like"/>
    <property type="match status" value="1"/>
</dbReference>
<gene>
    <name evidence="10" type="primary">kinB</name>
    <name evidence="10" type="ORF">NCTC13337_00812</name>
</gene>
<feature type="transmembrane region" description="Helical" evidence="7">
    <location>
        <begin position="52"/>
        <end position="74"/>
    </location>
</feature>
<evidence type="ECO:0000256" key="1">
    <source>
        <dbReference type="ARBA" id="ARBA00000085"/>
    </source>
</evidence>
<keyword evidence="5 10" id="KW-0808">Transferase</keyword>
<sequence>MSANTFKITFNRIIAFILFGTLGVSATLYALYHLSQAATHPEMADPSYTKMLITIAIGLAVLLIITIWQIFSLFYRIRKHKSGARLSLSFALRMLITTIIPVGIIGAFAWQFLSYDLGKTFNSQVSDALEDSLQLARTSITLRARQALNQTQSLADTMTDMNYADLISDIERLRRRSGANELAVFDHQGNLVAFANNNLNVMNVTPPSPAALLRTREGQDYFEYETDDNRYTIKVLADIDKHNREPYYLQANYPMPDAFNSLANSVRESYRQYQSYRFLQPHITTSLLFVLSFILALTILTALWISALFGESMTRPVRQLIDATKKVTEGDFSTPVTDLPENDLGTLGDNFNAMLLTLRDAESMNNHIQNQLTEQNTFLATILENITAGVLTLDWHGKLQTLNQAAILILDTSMNRHLGRRPPQNQKTPEDSYEELMQALSSHIQKTKWRCEVTLSQFGQRKILICHGSRLPRQNHKNRGGQVIVFEDVTEFQQNQRNSAWEEVARRLAHEIKNPLTPIRLQGERLQRKLSDKLSEESDQHILQRATTTIINQVDAMQQMVSDFSQYAKPLELRQKAIDFNHLLKDIAELYPDIELTLQLKEPLPEMCADPIQLRQVIHNLTKNAIEATPDNETTHILWQTESNGKTITFTIEDNGSGFADLKQDPFEPYVTNKTKGTGLGLAIVKKIITEHQGSIQAGHSKTLKGAAIIITLPIQTK</sequence>
<dbReference type="GO" id="GO:0000156">
    <property type="term" value="F:phosphorelay response regulator activity"/>
    <property type="evidence" value="ECO:0007669"/>
    <property type="project" value="TreeGrafter"/>
</dbReference>
<dbReference type="OrthoDB" id="1931120at2"/>
<comment type="subcellular location">
    <subcellularLocation>
        <location evidence="2">Membrane</location>
    </subcellularLocation>
</comment>